<evidence type="ECO:0000313" key="1">
    <source>
        <dbReference type="EMBL" id="QDD71321.1"/>
    </source>
</evidence>
<geneLocation type="plasmid" evidence="2">
    <name>ppmra301</name>
</geneLocation>
<reference evidence="1 2" key="1">
    <citation type="submission" date="2018-06" db="EMBL/GenBank/DDBJ databases">
        <title>Complete genome sequnece of Lactobacillus amylovorus PMRA3.</title>
        <authorList>
            <person name="Nam Y.-D."/>
            <person name="Chung W.-H."/>
            <person name="Park Y.S."/>
            <person name="Kang J."/>
        </authorList>
    </citation>
    <scope>NUCLEOTIDE SEQUENCE [LARGE SCALE GENOMIC DNA]</scope>
    <source>
        <strain evidence="1 2">PMRA3</strain>
        <plasmid evidence="2">ppmra301</plasmid>
    </source>
</reference>
<evidence type="ECO:0000313" key="2">
    <source>
        <dbReference type="Proteomes" id="UP000312326"/>
    </source>
</evidence>
<keyword evidence="1" id="KW-0614">Plasmid</keyword>
<dbReference type="RefSeq" id="WP_139962614.1">
    <property type="nucleotide sequence ID" value="NZ_CP029755.1"/>
</dbReference>
<sequence>MKEENVTTVASNSKLLPLSKIVSARKFKKIEYLSDNFGALSLEDENISAATTGTLIDFLTRVIVLKDDDAFGESARGVSELANKEQTQRYLFNCATFKVLIDNKKIDDLEDDVFNLGLEICSWEQGIRSGLYVPPSIYPDEVTISHYKIMLNRAKVYLNKIGSIIRTSYASATENGLITGDGDYLAADTLIDFKVSKRATMAPNWVRQLFLYRVLLRDEIVSPDQIKKLMIFNPRRDEGFLLDLTTINPDILTFVKSQAEKRSQELMGSANELTKKAVNLVVNHTVSYEDANLSKHVFNFDSLGHISNEGESLTTEQIRQILLFLIDYCYINKQFSLNDANKGAGIANQIDDKAGTKLIEYEHTFKKIPVDKELPDKFFVYGCKISRYIIAYEKGKWVDINANDTDIKHLKVIFNRIQKFFEEKGIPTELRVNGYSYVGKDWNNLKEETYNIDLKKDTTAWIVGLMTDDNLDILQVKNLKSAKDGEFTEVGIFNPRLNTYYFKTRPKRDYEL</sequence>
<dbReference type="AlphaFoldDB" id="A0A5B8EJ95"/>
<dbReference type="EMBL" id="CP029755">
    <property type="protein sequence ID" value="QDD71321.1"/>
    <property type="molecule type" value="Genomic_DNA"/>
</dbReference>
<protein>
    <submittedName>
        <fullName evidence="1">Uncharacterized protein</fullName>
    </submittedName>
</protein>
<organism evidence="1 2">
    <name type="scientific">Lactobacillus amylovorus</name>
    <dbReference type="NCBI Taxonomy" id="1604"/>
    <lineage>
        <taxon>Bacteria</taxon>
        <taxon>Bacillati</taxon>
        <taxon>Bacillota</taxon>
        <taxon>Bacilli</taxon>
        <taxon>Lactobacillales</taxon>
        <taxon>Lactobacillaceae</taxon>
        <taxon>Lactobacillus</taxon>
    </lineage>
</organism>
<dbReference type="Proteomes" id="UP000312326">
    <property type="component" value="Plasmid pPMRA301"/>
</dbReference>
<name>A0A5B8EJ95_LACAM</name>
<gene>
    <name evidence="1" type="ORF">DM298_10615</name>
</gene>
<proteinExistence type="predicted"/>
<accession>A0A5B8EJ95</accession>